<dbReference type="SUPFAM" id="SSF48726">
    <property type="entry name" value="Immunoglobulin"/>
    <property type="match status" value="2"/>
</dbReference>
<protein>
    <submittedName>
        <fullName evidence="2">MYLK-like protein</fullName>
    </submittedName>
</protein>
<dbReference type="Pfam" id="PF07679">
    <property type="entry name" value="I-set"/>
    <property type="match status" value="1"/>
</dbReference>
<proteinExistence type="predicted"/>
<feature type="domain" description="Ig-like" evidence="1">
    <location>
        <begin position="84"/>
        <end position="168"/>
    </location>
</feature>
<reference evidence="2" key="1">
    <citation type="submission" date="2022-11" db="EMBL/GenBank/DDBJ databases">
        <title>Centuries of genome instability and evolution in soft-shell clam transmissible cancer (bioRxiv).</title>
        <authorList>
            <person name="Hart S.F.M."/>
            <person name="Yonemitsu M.A."/>
            <person name="Giersch R.M."/>
            <person name="Beal B.F."/>
            <person name="Arriagada G."/>
            <person name="Davis B.W."/>
            <person name="Ostrander E.A."/>
            <person name="Goff S.P."/>
            <person name="Metzger M.J."/>
        </authorList>
    </citation>
    <scope>NUCLEOTIDE SEQUENCE</scope>
    <source>
        <strain evidence="2">MELC-2E11</strain>
        <tissue evidence="2">Siphon/mantle</tissue>
    </source>
</reference>
<dbReference type="SMART" id="SM00408">
    <property type="entry name" value="IGc2"/>
    <property type="match status" value="1"/>
</dbReference>
<organism evidence="2 3">
    <name type="scientific">Mya arenaria</name>
    <name type="common">Soft-shell clam</name>
    <dbReference type="NCBI Taxonomy" id="6604"/>
    <lineage>
        <taxon>Eukaryota</taxon>
        <taxon>Metazoa</taxon>
        <taxon>Spiralia</taxon>
        <taxon>Lophotrochozoa</taxon>
        <taxon>Mollusca</taxon>
        <taxon>Bivalvia</taxon>
        <taxon>Autobranchia</taxon>
        <taxon>Heteroconchia</taxon>
        <taxon>Euheterodonta</taxon>
        <taxon>Imparidentia</taxon>
        <taxon>Neoheterodontei</taxon>
        <taxon>Myida</taxon>
        <taxon>Myoidea</taxon>
        <taxon>Myidae</taxon>
        <taxon>Mya</taxon>
    </lineage>
</organism>
<dbReference type="InterPro" id="IPR003599">
    <property type="entry name" value="Ig_sub"/>
</dbReference>
<feature type="non-terminal residue" evidence="2">
    <location>
        <position position="1"/>
    </location>
</feature>
<dbReference type="InterPro" id="IPR013783">
    <property type="entry name" value="Ig-like_fold"/>
</dbReference>
<dbReference type="Gene3D" id="2.60.40.10">
    <property type="entry name" value="Immunoglobulins"/>
    <property type="match status" value="1"/>
</dbReference>
<keyword evidence="3" id="KW-1185">Reference proteome</keyword>
<dbReference type="InterPro" id="IPR036179">
    <property type="entry name" value="Ig-like_dom_sf"/>
</dbReference>
<evidence type="ECO:0000313" key="3">
    <source>
        <dbReference type="Proteomes" id="UP001164746"/>
    </source>
</evidence>
<sequence>MASMLSELDITEDIEELCWEQLSADENTKIHEHSDSIQEVEIATVAPGNAGVYTCMVTMETGASLTTTGKLTVTEPTNNGAGAPVFTRPLTEQHVRDGDQVTLECEVTGNPRPQVSWFKGTVEILDSQDFQITNIGNKCCLQFMDIFPEDEGKYSCRASNSAGEATTSCHVLVD</sequence>
<accession>A0ABY7EQX5</accession>
<dbReference type="InterPro" id="IPR007110">
    <property type="entry name" value="Ig-like_dom"/>
</dbReference>
<dbReference type="PROSITE" id="PS50835">
    <property type="entry name" value="IG_LIKE"/>
    <property type="match status" value="1"/>
</dbReference>
<evidence type="ECO:0000313" key="2">
    <source>
        <dbReference type="EMBL" id="WAR10973.1"/>
    </source>
</evidence>
<dbReference type="PANTHER" id="PTHR47633">
    <property type="entry name" value="IMMUNOGLOBULIN"/>
    <property type="match status" value="1"/>
</dbReference>
<dbReference type="EMBL" id="CP111018">
    <property type="protein sequence ID" value="WAR10973.1"/>
    <property type="molecule type" value="Genomic_DNA"/>
</dbReference>
<dbReference type="SMART" id="SM00409">
    <property type="entry name" value="IG"/>
    <property type="match status" value="1"/>
</dbReference>
<evidence type="ECO:0000259" key="1">
    <source>
        <dbReference type="PROSITE" id="PS50835"/>
    </source>
</evidence>
<name>A0ABY7EQX5_MYAAR</name>
<dbReference type="Proteomes" id="UP001164746">
    <property type="component" value="Chromosome 7"/>
</dbReference>
<dbReference type="InterPro" id="IPR003598">
    <property type="entry name" value="Ig_sub2"/>
</dbReference>
<gene>
    <name evidence="2" type="ORF">MAR_036049</name>
</gene>
<dbReference type="InterPro" id="IPR013098">
    <property type="entry name" value="Ig_I-set"/>
</dbReference>